<sequence>MRPGQPLMEDLPGMRVFVTGATGHLGRAAVRAFVEAGCTTAVLVRPDRERGASLPEWPELTVIGGDLHDVAAFAPALHAFAPDVVVHLAWFGVGNGLHDDPRQVHQNLTGSLELLEASASAGARTFVGLGSQAEYGLPGGVLTEELLLEPITLYGAVKASVGLVGARLASSLGLRFVWLRLLATYGPFDDPRHLIPFVIDEYLAGRVPELTAGEQLWDYLYVDDAARALVRVAQSQRAQGIFNLASGTSRTVASVVTAIRDLIGPELPLGLGARPYASNQIMRLEADISRLSGATGWAPTTTLEAGLVQTLAWHRAQHSAAGQAGPHSLF</sequence>
<reference evidence="4" key="1">
    <citation type="journal article" date="2019" name="Int. J. Syst. Evol. Microbiol.">
        <title>The Global Catalogue of Microorganisms (GCM) 10K type strain sequencing project: providing services to taxonomists for standard genome sequencing and annotation.</title>
        <authorList>
            <consortium name="The Broad Institute Genomics Platform"/>
            <consortium name="The Broad Institute Genome Sequencing Center for Infectious Disease"/>
            <person name="Wu L."/>
            <person name="Ma J."/>
        </authorList>
    </citation>
    <scope>NUCLEOTIDE SEQUENCE [LARGE SCALE GENOMIC DNA]</scope>
    <source>
        <strain evidence="4">CGMCC 1.18437</strain>
    </source>
</reference>
<evidence type="ECO:0000259" key="2">
    <source>
        <dbReference type="Pfam" id="PF01370"/>
    </source>
</evidence>
<dbReference type="PANTHER" id="PTHR43000">
    <property type="entry name" value="DTDP-D-GLUCOSE 4,6-DEHYDRATASE-RELATED"/>
    <property type="match status" value="1"/>
</dbReference>
<protein>
    <submittedName>
        <fullName evidence="3">CDP-abequose synthase</fullName>
    </submittedName>
</protein>
<dbReference type="Pfam" id="PF01370">
    <property type="entry name" value="Epimerase"/>
    <property type="match status" value="1"/>
</dbReference>
<comment type="similarity">
    <text evidence="1">Belongs to the NAD(P)-dependent epimerase/dehydratase family.</text>
</comment>
<dbReference type="InterPro" id="IPR036291">
    <property type="entry name" value="NAD(P)-bd_dom_sf"/>
</dbReference>
<organism evidence="3 4">
    <name type="scientific">Deinococcus metalli</name>
    <dbReference type="NCBI Taxonomy" id="1141878"/>
    <lineage>
        <taxon>Bacteria</taxon>
        <taxon>Thermotogati</taxon>
        <taxon>Deinococcota</taxon>
        <taxon>Deinococci</taxon>
        <taxon>Deinococcales</taxon>
        <taxon>Deinococcaceae</taxon>
        <taxon>Deinococcus</taxon>
    </lineage>
</organism>
<dbReference type="Gene3D" id="3.40.50.720">
    <property type="entry name" value="NAD(P)-binding Rossmann-like Domain"/>
    <property type="match status" value="1"/>
</dbReference>
<feature type="domain" description="NAD-dependent epimerase/dehydratase" evidence="2">
    <location>
        <begin position="16"/>
        <end position="245"/>
    </location>
</feature>
<gene>
    <name evidence="3" type="ORF">GCM10017781_12250</name>
</gene>
<dbReference type="InterPro" id="IPR001509">
    <property type="entry name" value="Epimerase_deHydtase"/>
</dbReference>
<evidence type="ECO:0000313" key="3">
    <source>
        <dbReference type="EMBL" id="GHF37121.1"/>
    </source>
</evidence>
<evidence type="ECO:0000256" key="1">
    <source>
        <dbReference type="ARBA" id="ARBA00007637"/>
    </source>
</evidence>
<accession>A0ABQ3JQV5</accession>
<evidence type="ECO:0000313" key="4">
    <source>
        <dbReference type="Proteomes" id="UP000619376"/>
    </source>
</evidence>
<dbReference type="Proteomes" id="UP000619376">
    <property type="component" value="Unassembled WGS sequence"/>
</dbReference>
<comment type="caution">
    <text evidence="3">The sequence shown here is derived from an EMBL/GenBank/DDBJ whole genome shotgun (WGS) entry which is preliminary data.</text>
</comment>
<proteinExistence type="inferred from homology"/>
<dbReference type="EMBL" id="BNAJ01000002">
    <property type="protein sequence ID" value="GHF37121.1"/>
    <property type="molecule type" value="Genomic_DNA"/>
</dbReference>
<dbReference type="SUPFAM" id="SSF51735">
    <property type="entry name" value="NAD(P)-binding Rossmann-fold domains"/>
    <property type="match status" value="1"/>
</dbReference>
<name>A0ABQ3JQV5_9DEIO</name>
<keyword evidence="4" id="KW-1185">Reference proteome</keyword>